<dbReference type="GO" id="GO:0046872">
    <property type="term" value="F:metal ion binding"/>
    <property type="evidence" value="ECO:0007669"/>
    <property type="project" value="UniProtKB-KW"/>
</dbReference>
<protein>
    <submittedName>
        <fullName evidence="5">Tyrosinase family protein</fullName>
    </submittedName>
</protein>
<dbReference type="InterPro" id="IPR050316">
    <property type="entry name" value="Tyrosinase/Hemocyanin"/>
</dbReference>
<keyword evidence="2" id="KW-0186">Copper</keyword>
<dbReference type="PANTHER" id="PTHR11474">
    <property type="entry name" value="TYROSINASE FAMILY MEMBER"/>
    <property type="match status" value="1"/>
</dbReference>
<evidence type="ECO:0000259" key="3">
    <source>
        <dbReference type="PROSITE" id="PS00497"/>
    </source>
</evidence>
<feature type="domain" description="Tyrosinase copper-binding" evidence="3">
    <location>
        <begin position="84"/>
        <end position="101"/>
    </location>
</feature>
<keyword evidence="6" id="KW-1185">Reference proteome</keyword>
<evidence type="ECO:0000256" key="2">
    <source>
        <dbReference type="ARBA" id="ARBA00023008"/>
    </source>
</evidence>
<feature type="domain" description="Tyrosinase copper-binding" evidence="4">
    <location>
        <begin position="214"/>
        <end position="225"/>
    </location>
</feature>
<dbReference type="InterPro" id="IPR008922">
    <property type="entry name" value="Di-copper_centre_dom_sf"/>
</dbReference>
<dbReference type="Pfam" id="PF25271">
    <property type="entry name" value="DUF7868"/>
    <property type="match status" value="1"/>
</dbReference>
<evidence type="ECO:0000313" key="6">
    <source>
        <dbReference type="Proteomes" id="UP000321814"/>
    </source>
</evidence>
<reference evidence="5 6" key="1">
    <citation type="submission" date="2019-08" db="EMBL/GenBank/DDBJ databases">
        <title>Draft genome analysis of Rheinheimera tangshanensis isolated from the roots of fresh rice plants (Oryza sativa).</title>
        <authorList>
            <person name="Yu Q."/>
            <person name="Qi Y."/>
            <person name="Zhang H."/>
            <person name="Pu J."/>
        </authorList>
    </citation>
    <scope>NUCLEOTIDE SEQUENCE [LARGE SCALE GENOMIC DNA]</scope>
    <source>
        <strain evidence="5 6">JA3-B52</strain>
    </source>
</reference>
<dbReference type="GO" id="GO:0016491">
    <property type="term" value="F:oxidoreductase activity"/>
    <property type="evidence" value="ECO:0007669"/>
    <property type="project" value="InterPro"/>
</dbReference>
<dbReference type="PROSITE" id="PS00497">
    <property type="entry name" value="TYROSINASE_1"/>
    <property type="match status" value="1"/>
</dbReference>
<accession>A0A5C8LQN2</accession>
<comment type="caution">
    <text evidence="5">The sequence shown here is derived from an EMBL/GenBank/DDBJ whole genome shotgun (WGS) entry which is preliminary data.</text>
</comment>
<dbReference type="InterPro" id="IPR057190">
    <property type="entry name" value="DUF7868"/>
</dbReference>
<dbReference type="PROSITE" id="PS00498">
    <property type="entry name" value="TYROSINASE_2"/>
    <property type="match status" value="1"/>
</dbReference>
<dbReference type="Gene3D" id="1.10.1280.10">
    <property type="entry name" value="Di-copper center containing domain from catechol oxidase"/>
    <property type="match status" value="2"/>
</dbReference>
<gene>
    <name evidence="5" type="ORF">FU839_17390</name>
</gene>
<dbReference type="EMBL" id="VRLR01000015">
    <property type="protein sequence ID" value="TXK78068.1"/>
    <property type="molecule type" value="Genomic_DNA"/>
</dbReference>
<dbReference type="Pfam" id="PF00264">
    <property type="entry name" value="Tyrosinase"/>
    <property type="match status" value="2"/>
</dbReference>
<sequence>MKAKSQANPMSADFRTSFAYWSNTHGFFGTGKNATDLKAYIAYRMPGCLEVLDKATCDAYYQHMSNSTVPNDGFTDNVWGTCQHGNLNFLPWHRMFLYFYEKTLRKHVGDPNFSLPYWDYFQERSPDGKGLALPQLVRGQAAGSLYDQFRTPGLNDNKTAIDPDSASAAQAFSFTDFTHFSNQLQGQPHGAMHCAVGTGCATPNMGFVPIAGLDPVFYMHHANIDRLWQCWLNKKAAGKTIDLAWAKANLGMPESWYQTSYSFADENGNQATMTIADVFTPGKIPVRYSNETACDIQKVAPQQLAKAQPEKTLIQFKAHAPVSSNKTVDLRGTTTKVALDPQVPAQLQASDKIELLSQSTGDTYLVLQDVKMVGAPATTYKIYLSTEQQPEQKLYVATINYFGVTDHAHAGHAMGDMGDLVYKVTDLAQQLGHADAADLMVHFVPTNLTTTEVAEKPRQSGITLGQIRLETAPTRQ</sequence>
<dbReference type="OrthoDB" id="2874181at2"/>
<evidence type="ECO:0000256" key="1">
    <source>
        <dbReference type="ARBA" id="ARBA00022723"/>
    </source>
</evidence>
<organism evidence="5 6">
    <name type="scientific">Rheinheimera tangshanensis</name>
    <dbReference type="NCBI Taxonomy" id="400153"/>
    <lineage>
        <taxon>Bacteria</taxon>
        <taxon>Pseudomonadati</taxon>
        <taxon>Pseudomonadota</taxon>
        <taxon>Gammaproteobacteria</taxon>
        <taxon>Chromatiales</taxon>
        <taxon>Chromatiaceae</taxon>
        <taxon>Rheinheimera</taxon>
    </lineage>
</organism>
<dbReference type="PANTHER" id="PTHR11474:SF76">
    <property type="entry name" value="SHKT DOMAIN-CONTAINING PROTEIN"/>
    <property type="match status" value="1"/>
</dbReference>
<dbReference type="Proteomes" id="UP000321814">
    <property type="component" value="Unassembled WGS sequence"/>
</dbReference>
<evidence type="ECO:0000313" key="5">
    <source>
        <dbReference type="EMBL" id="TXK78068.1"/>
    </source>
</evidence>
<dbReference type="SUPFAM" id="SSF48056">
    <property type="entry name" value="Di-copper centre-containing domain"/>
    <property type="match status" value="1"/>
</dbReference>
<dbReference type="PRINTS" id="PR00092">
    <property type="entry name" value="TYROSINASE"/>
</dbReference>
<keyword evidence="1" id="KW-0479">Metal-binding</keyword>
<evidence type="ECO:0000259" key="4">
    <source>
        <dbReference type="PROSITE" id="PS00498"/>
    </source>
</evidence>
<dbReference type="InterPro" id="IPR002227">
    <property type="entry name" value="Tyrosinase_Cu-bd"/>
</dbReference>
<name>A0A5C8LQN2_9GAMM</name>
<dbReference type="AlphaFoldDB" id="A0A5C8LQN2"/>
<proteinExistence type="predicted"/>